<keyword evidence="15" id="KW-1185">Reference proteome</keyword>
<dbReference type="PANTHER" id="PTHR30160:SF19">
    <property type="entry name" value="LIPOPOLYSACCHARIDE HEPTOSYLTRANSFERASE 1"/>
    <property type="match status" value="1"/>
</dbReference>
<dbReference type="Pfam" id="PF01075">
    <property type="entry name" value="Glyco_transf_9"/>
    <property type="match status" value="1"/>
</dbReference>
<evidence type="ECO:0000256" key="2">
    <source>
        <dbReference type="ARBA" id="ARBA00004713"/>
    </source>
</evidence>
<evidence type="ECO:0000256" key="3">
    <source>
        <dbReference type="ARBA" id="ARBA00022475"/>
    </source>
</evidence>
<protein>
    <recommendedName>
        <fullName evidence="11">Lipopolysaccharide heptosyltransferase 1</fullName>
        <ecNumber evidence="10">2.4.99.23</ecNumber>
    </recommendedName>
    <alternativeName>
        <fullName evidence="12">ADP-heptose:lipopolysaccharide heptosyltransferase I</fullName>
    </alternativeName>
</protein>
<evidence type="ECO:0000256" key="9">
    <source>
        <dbReference type="ARBA" id="ARBA00043995"/>
    </source>
</evidence>
<comment type="similarity">
    <text evidence="9">Belongs to the glycosyltransferase 9 family.</text>
</comment>
<evidence type="ECO:0000256" key="1">
    <source>
        <dbReference type="ARBA" id="ARBA00004515"/>
    </source>
</evidence>
<gene>
    <name evidence="14" type="primary">waaC</name>
    <name evidence="14" type="ORF">FAZ95_21975</name>
</gene>
<dbReference type="GO" id="GO:0008713">
    <property type="term" value="F:ADP-heptose-lipopolysaccharide heptosyltransferase activity"/>
    <property type="evidence" value="ECO:0007669"/>
    <property type="project" value="TreeGrafter"/>
</dbReference>
<keyword evidence="5" id="KW-0328">Glycosyltransferase</keyword>
<keyword evidence="6 14" id="KW-0808">Transferase</keyword>
<dbReference type="AlphaFoldDB" id="A0A4P8IS94"/>
<evidence type="ECO:0000256" key="13">
    <source>
        <dbReference type="ARBA" id="ARBA00049201"/>
    </source>
</evidence>
<dbReference type="SUPFAM" id="SSF53756">
    <property type="entry name" value="UDP-Glycosyltransferase/glycogen phosphorylase"/>
    <property type="match status" value="1"/>
</dbReference>
<dbReference type="EC" id="2.4.99.23" evidence="10"/>
<dbReference type="OrthoDB" id="9767552at2"/>
<keyword evidence="3" id="KW-1003">Cell membrane</keyword>
<dbReference type="PANTHER" id="PTHR30160">
    <property type="entry name" value="TETRAACYLDISACCHARIDE 4'-KINASE-RELATED"/>
    <property type="match status" value="1"/>
</dbReference>
<keyword evidence="7" id="KW-0448">Lipopolysaccharide biosynthesis</keyword>
<dbReference type="RefSeq" id="WP_137334665.1">
    <property type="nucleotide sequence ID" value="NZ_CP040078.1"/>
</dbReference>
<dbReference type="EMBL" id="CP040078">
    <property type="protein sequence ID" value="QCP51892.1"/>
    <property type="molecule type" value="Genomic_DNA"/>
</dbReference>
<accession>A0A4P8IS94</accession>
<dbReference type="Gene3D" id="3.40.50.2000">
    <property type="entry name" value="Glycogen Phosphorylase B"/>
    <property type="match status" value="2"/>
</dbReference>
<evidence type="ECO:0000313" key="14">
    <source>
        <dbReference type="EMBL" id="QCP51892.1"/>
    </source>
</evidence>
<evidence type="ECO:0000256" key="4">
    <source>
        <dbReference type="ARBA" id="ARBA00022519"/>
    </source>
</evidence>
<evidence type="ECO:0000256" key="10">
    <source>
        <dbReference type="ARBA" id="ARBA00044041"/>
    </source>
</evidence>
<dbReference type="CDD" id="cd03789">
    <property type="entry name" value="GT9_LPS_heptosyltransferase"/>
    <property type="match status" value="1"/>
</dbReference>
<dbReference type="InterPro" id="IPR051199">
    <property type="entry name" value="LPS_LOS_Heptosyltrfase"/>
</dbReference>
<name>A0A4P8IS94_9BURK</name>
<evidence type="ECO:0000256" key="5">
    <source>
        <dbReference type="ARBA" id="ARBA00022676"/>
    </source>
</evidence>
<dbReference type="KEGG" id="tvl:FAZ95_21975"/>
<dbReference type="GO" id="GO:0009244">
    <property type="term" value="P:lipopolysaccharide core region biosynthetic process"/>
    <property type="evidence" value="ECO:0007669"/>
    <property type="project" value="InterPro"/>
</dbReference>
<keyword evidence="8" id="KW-0472">Membrane</keyword>
<comment type="pathway">
    <text evidence="2">Bacterial outer membrane biogenesis; LPS core biosynthesis.</text>
</comment>
<evidence type="ECO:0000313" key="15">
    <source>
        <dbReference type="Proteomes" id="UP000298656"/>
    </source>
</evidence>
<evidence type="ECO:0000256" key="8">
    <source>
        <dbReference type="ARBA" id="ARBA00023136"/>
    </source>
</evidence>
<evidence type="ECO:0000256" key="11">
    <source>
        <dbReference type="ARBA" id="ARBA00044190"/>
    </source>
</evidence>
<dbReference type="GO" id="GO:0005886">
    <property type="term" value="C:plasma membrane"/>
    <property type="evidence" value="ECO:0007669"/>
    <property type="project" value="UniProtKB-SubCell"/>
</dbReference>
<dbReference type="Proteomes" id="UP000298656">
    <property type="component" value="Chromosome 2"/>
</dbReference>
<reference evidence="14 15" key="1">
    <citation type="submission" date="2019-05" db="EMBL/GenBank/DDBJ databases">
        <title>Burkholderia sp. DHOD12, isolated from subtropical forest soil.</title>
        <authorList>
            <person name="Gao Z.-H."/>
            <person name="Qiu L.-H."/>
        </authorList>
    </citation>
    <scope>NUCLEOTIDE SEQUENCE [LARGE SCALE GENOMIC DNA]</scope>
    <source>
        <strain evidence="14 15">DHOD12</strain>
    </source>
</reference>
<dbReference type="NCBIfam" id="TIGR02193">
    <property type="entry name" value="heptsyl_trn_I"/>
    <property type="match status" value="1"/>
</dbReference>
<sequence>MKRILIIKVTSLGDIVQAQPVVSDLRRAFPGVKVDWAADEMFADVARWNVGIDRVLCAPLRRFKKERRWENLKAIASAIVELRRERYDVVIDIHGVYKSAIIAVLARSSRRLGYRSRDLGERGAAFAYTGRFSRPECHAWHGMRVSVAEALGYRLEGPPVYNLQLPRAEADVGATRTAPPVAILFHATSNDEKKWPATHWAAVARELTERGFRVVLPWGTPKERSEASLIASQAPSAALLPPMSVVEIAQAIEAAALVVGVDTGFVHLAHALRKRTVMIFVATSPEHCGIHSPPHSVSVGDGRSAPSVMDALRAINNVHGQ</sequence>
<evidence type="ECO:0000256" key="7">
    <source>
        <dbReference type="ARBA" id="ARBA00022985"/>
    </source>
</evidence>
<dbReference type="GO" id="GO:0005829">
    <property type="term" value="C:cytosol"/>
    <property type="evidence" value="ECO:0007669"/>
    <property type="project" value="TreeGrafter"/>
</dbReference>
<comment type="subcellular location">
    <subcellularLocation>
        <location evidence="1">Cell inner membrane</location>
        <topology evidence="1">Peripheral membrane protein</topology>
        <orientation evidence="1">Cytoplasmic side</orientation>
    </subcellularLocation>
</comment>
<proteinExistence type="inferred from homology"/>
<evidence type="ECO:0000256" key="12">
    <source>
        <dbReference type="ARBA" id="ARBA00044330"/>
    </source>
</evidence>
<organism evidence="14 15">
    <name type="scientific">Trinickia violacea</name>
    <dbReference type="NCBI Taxonomy" id="2571746"/>
    <lineage>
        <taxon>Bacteria</taxon>
        <taxon>Pseudomonadati</taxon>
        <taxon>Pseudomonadota</taxon>
        <taxon>Betaproteobacteria</taxon>
        <taxon>Burkholderiales</taxon>
        <taxon>Burkholderiaceae</taxon>
        <taxon>Trinickia</taxon>
    </lineage>
</organism>
<comment type="catalytic activity">
    <reaction evidence="13">
        <text>an alpha-Kdo-(2-&gt;4)-alpha-Kdo-(2-&gt;6)-lipid A + ADP-L-glycero-beta-D-manno-heptose = an L-alpha-D-Hep-(1-&gt;5)-[alpha-Kdo-(2-&gt;4)]-alpha-Kdo-(2-&gt;6)-lipid A + ADP + H(+)</text>
        <dbReference type="Rhea" id="RHEA:74067"/>
        <dbReference type="ChEBI" id="CHEBI:15378"/>
        <dbReference type="ChEBI" id="CHEBI:61506"/>
        <dbReference type="ChEBI" id="CHEBI:176431"/>
        <dbReference type="ChEBI" id="CHEBI:193068"/>
        <dbReference type="ChEBI" id="CHEBI:456216"/>
        <dbReference type="EC" id="2.4.99.23"/>
    </reaction>
</comment>
<evidence type="ECO:0000256" key="6">
    <source>
        <dbReference type="ARBA" id="ARBA00022679"/>
    </source>
</evidence>
<dbReference type="InterPro" id="IPR011908">
    <property type="entry name" value="LipoPS_heptosylTferase-I"/>
</dbReference>
<dbReference type="InterPro" id="IPR002201">
    <property type="entry name" value="Glyco_trans_9"/>
</dbReference>
<keyword evidence="4" id="KW-0997">Cell inner membrane</keyword>